<comment type="caution">
    <text evidence="10">The sequence shown here is derived from an EMBL/GenBank/DDBJ whole genome shotgun (WGS) entry which is preliminary data.</text>
</comment>
<dbReference type="InterPro" id="IPR036396">
    <property type="entry name" value="Cyt_P450_sf"/>
</dbReference>
<feature type="region of interest" description="Disordered" evidence="8">
    <location>
        <begin position="789"/>
        <end position="813"/>
    </location>
</feature>
<evidence type="ECO:0008006" key="12">
    <source>
        <dbReference type="Google" id="ProtNLM"/>
    </source>
</evidence>
<keyword evidence="6 7" id="KW-0408">Iron</keyword>
<feature type="transmembrane region" description="Helical" evidence="9">
    <location>
        <begin position="745"/>
        <end position="767"/>
    </location>
</feature>
<dbReference type="SUPFAM" id="SSF48264">
    <property type="entry name" value="Cytochrome P450"/>
    <property type="match status" value="1"/>
</dbReference>
<keyword evidence="9" id="KW-0812">Transmembrane</keyword>
<evidence type="ECO:0000313" key="11">
    <source>
        <dbReference type="Proteomes" id="UP000559256"/>
    </source>
</evidence>
<feature type="transmembrane region" description="Helical" evidence="9">
    <location>
        <begin position="571"/>
        <end position="593"/>
    </location>
</feature>
<evidence type="ECO:0000256" key="9">
    <source>
        <dbReference type="SAM" id="Phobius"/>
    </source>
</evidence>
<dbReference type="PROSITE" id="PS00086">
    <property type="entry name" value="CYTOCHROME_P450"/>
    <property type="match status" value="1"/>
</dbReference>
<keyword evidence="9" id="KW-0472">Membrane</keyword>
<feature type="binding site" description="axial binding residue" evidence="7">
    <location>
        <position position="505"/>
    </location>
    <ligand>
        <name>heme</name>
        <dbReference type="ChEBI" id="CHEBI:30413"/>
    </ligand>
    <ligandPart>
        <name>Fe</name>
        <dbReference type="ChEBI" id="CHEBI:18248"/>
    </ligandPart>
</feature>
<evidence type="ECO:0000256" key="6">
    <source>
        <dbReference type="ARBA" id="ARBA00023004"/>
    </source>
</evidence>
<feature type="transmembrane region" description="Helical" evidence="9">
    <location>
        <begin position="665"/>
        <end position="687"/>
    </location>
</feature>
<evidence type="ECO:0000256" key="5">
    <source>
        <dbReference type="ARBA" id="ARBA00023002"/>
    </source>
</evidence>
<comment type="similarity">
    <text evidence="3">Belongs to the cytochrome P450 family.</text>
</comment>
<evidence type="ECO:0000256" key="7">
    <source>
        <dbReference type="PIRSR" id="PIRSR602403-1"/>
    </source>
</evidence>
<feature type="transmembrane region" description="Helical" evidence="9">
    <location>
        <begin position="56"/>
        <end position="79"/>
    </location>
</feature>
<feature type="transmembrane region" description="Helical" evidence="9">
    <location>
        <begin position="599"/>
        <end position="619"/>
    </location>
</feature>
<evidence type="ECO:0000313" key="10">
    <source>
        <dbReference type="EMBL" id="KAF5361514.1"/>
    </source>
</evidence>
<protein>
    <recommendedName>
        <fullName evidence="12">Cytochrome P450</fullName>
    </recommendedName>
</protein>
<proteinExistence type="inferred from homology"/>
<dbReference type="GO" id="GO:0005506">
    <property type="term" value="F:iron ion binding"/>
    <property type="evidence" value="ECO:0007669"/>
    <property type="project" value="InterPro"/>
</dbReference>
<evidence type="ECO:0000256" key="2">
    <source>
        <dbReference type="ARBA" id="ARBA00005179"/>
    </source>
</evidence>
<evidence type="ECO:0000256" key="1">
    <source>
        <dbReference type="ARBA" id="ARBA00001971"/>
    </source>
</evidence>
<name>A0A8H5GAV1_9AGAR</name>
<dbReference type="Gene3D" id="1.10.630.10">
    <property type="entry name" value="Cytochrome P450"/>
    <property type="match status" value="1"/>
</dbReference>
<dbReference type="PANTHER" id="PTHR24305:SF157">
    <property type="entry name" value="N-ACETYLTRYPTOPHAN 6-HYDROXYLASE IVOC-RELATED"/>
    <property type="match status" value="1"/>
</dbReference>
<feature type="compositionally biased region" description="Basic and acidic residues" evidence="8">
    <location>
        <begin position="804"/>
        <end position="813"/>
    </location>
</feature>
<comment type="pathway">
    <text evidence="2">Secondary metabolite biosynthesis.</text>
</comment>
<reference evidence="10 11" key="1">
    <citation type="journal article" date="2020" name="ISME J.">
        <title>Uncovering the hidden diversity of litter-decomposition mechanisms in mushroom-forming fungi.</title>
        <authorList>
            <person name="Floudas D."/>
            <person name="Bentzer J."/>
            <person name="Ahren D."/>
            <person name="Johansson T."/>
            <person name="Persson P."/>
            <person name="Tunlid A."/>
        </authorList>
    </citation>
    <scope>NUCLEOTIDE SEQUENCE [LARGE SCALE GENOMIC DNA]</scope>
    <source>
        <strain evidence="10 11">CBS 291.85</strain>
    </source>
</reference>
<dbReference type="EMBL" id="JAACJM010000040">
    <property type="protein sequence ID" value="KAF5361514.1"/>
    <property type="molecule type" value="Genomic_DNA"/>
</dbReference>
<keyword evidence="4 7" id="KW-0479">Metal-binding</keyword>
<comment type="cofactor">
    <cofactor evidence="1 7">
        <name>heme</name>
        <dbReference type="ChEBI" id="CHEBI:30413"/>
    </cofactor>
</comment>
<organism evidence="10 11">
    <name type="scientific">Tetrapyrgos nigripes</name>
    <dbReference type="NCBI Taxonomy" id="182062"/>
    <lineage>
        <taxon>Eukaryota</taxon>
        <taxon>Fungi</taxon>
        <taxon>Dikarya</taxon>
        <taxon>Basidiomycota</taxon>
        <taxon>Agaricomycotina</taxon>
        <taxon>Agaricomycetes</taxon>
        <taxon>Agaricomycetidae</taxon>
        <taxon>Agaricales</taxon>
        <taxon>Marasmiineae</taxon>
        <taxon>Marasmiaceae</taxon>
        <taxon>Tetrapyrgos</taxon>
    </lineage>
</organism>
<dbReference type="Pfam" id="PF00067">
    <property type="entry name" value="p450"/>
    <property type="match status" value="1"/>
</dbReference>
<dbReference type="InterPro" id="IPR001128">
    <property type="entry name" value="Cyt_P450"/>
</dbReference>
<keyword evidence="7" id="KW-0349">Heme</keyword>
<sequence length="813" mass="91371">MIAFGKGLGSVNHQHFHCSVSEANRFLTSATVKDKALKVEVVLAIRHSVPVALGSMYSSLCICLFLAFFLLILATRAVFHHCFHPLNRFCGPRLARWTRYYMAYYDVVKGGAWIEQLQKLHQMYGPVVRVAPNELHFSNPRAYGDIYSATSKCTKDPNLYDSFPQVDSIFPQTDPREVSARRPLIAPFFSKQAVQTQVEGTIKSIVDQLINQLTRNHGPNQTPANLYRALRSTTFDIITTYCFAESVDAVHYPGFHHNILYGMDFTIFYIPLAKHFRVVKFIVRNMPEWLAPVLNPSLKSVVGQMKDVETMVDKILLEPDTTDFPHRTIFHTLLEGSRSGEHAAKRRSHSVTKKWLVDEGLLLRLAGSDNVGNACVIGCRCILANPRILTKLVNELDDSWPDKNTQPKFEDLEKLSYLTAVIKESLRLSHGTTSPLTRIVGAGGATIAGQFVPEGTSVAIANSFVHLNPDIFPEPERFYPERWLQPDSRSLEKYLVAFGKGPRSCIGIKTEPTALPSKYRASESATVHAAIVPLSGAVLRYRAHACRTSASYGLGGLRVLRRTYEIQGWAGLFKGVIPTILGILVFRGCLMLVKVHPTFPLVVMVAPQISLIESPFFILISAMIDIPAQIVLVRSTLTPYIIPWTPNPFRALRLLFTPSERKAPWIIYFTPGLFFATILKFTTEFVIIRISFILGRLVWGQWMQEPPSLSPKMSPSYSDQAQNRLVDINDKNKSRSIDIMESPRVVSFLLAFGICSLLLGFFAYTVLLTPLRVINTRLAVQRNWIDDHESDQSAESEEAESYGLEEHEGEVVR</sequence>
<dbReference type="PANTHER" id="PTHR24305">
    <property type="entry name" value="CYTOCHROME P450"/>
    <property type="match status" value="1"/>
</dbReference>
<keyword evidence="5" id="KW-0560">Oxidoreductase</keyword>
<dbReference type="InterPro" id="IPR002403">
    <property type="entry name" value="Cyt_P450_E_grp-IV"/>
</dbReference>
<dbReference type="CDD" id="cd11062">
    <property type="entry name" value="CYP58-like"/>
    <property type="match status" value="1"/>
</dbReference>
<dbReference type="PRINTS" id="PR00465">
    <property type="entry name" value="EP450IV"/>
</dbReference>
<evidence type="ECO:0000256" key="8">
    <source>
        <dbReference type="SAM" id="MobiDB-lite"/>
    </source>
</evidence>
<accession>A0A8H5GAV1</accession>
<evidence type="ECO:0000256" key="3">
    <source>
        <dbReference type="ARBA" id="ARBA00010617"/>
    </source>
</evidence>
<dbReference type="GO" id="GO:0004497">
    <property type="term" value="F:monooxygenase activity"/>
    <property type="evidence" value="ECO:0007669"/>
    <property type="project" value="InterPro"/>
</dbReference>
<dbReference type="InterPro" id="IPR050121">
    <property type="entry name" value="Cytochrome_P450_monoxygenase"/>
</dbReference>
<keyword evidence="11" id="KW-1185">Reference proteome</keyword>
<dbReference type="InterPro" id="IPR017972">
    <property type="entry name" value="Cyt_P450_CS"/>
</dbReference>
<evidence type="ECO:0000256" key="4">
    <source>
        <dbReference type="ARBA" id="ARBA00022723"/>
    </source>
</evidence>
<keyword evidence="9" id="KW-1133">Transmembrane helix</keyword>
<gene>
    <name evidence="10" type="ORF">D9758_006134</name>
</gene>
<dbReference type="AlphaFoldDB" id="A0A8H5GAV1"/>
<dbReference type="Proteomes" id="UP000559256">
    <property type="component" value="Unassembled WGS sequence"/>
</dbReference>
<dbReference type="OrthoDB" id="1470350at2759"/>
<dbReference type="GO" id="GO:0016705">
    <property type="term" value="F:oxidoreductase activity, acting on paired donors, with incorporation or reduction of molecular oxygen"/>
    <property type="evidence" value="ECO:0007669"/>
    <property type="project" value="InterPro"/>
</dbReference>
<dbReference type="GO" id="GO:0020037">
    <property type="term" value="F:heme binding"/>
    <property type="evidence" value="ECO:0007669"/>
    <property type="project" value="InterPro"/>
</dbReference>